<accession>A0A6N2MCE6</accession>
<proteinExistence type="predicted"/>
<organism evidence="2">
    <name type="scientific">Salix viminalis</name>
    <name type="common">Common osier</name>
    <name type="synonym">Basket willow</name>
    <dbReference type="NCBI Taxonomy" id="40686"/>
    <lineage>
        <taxon>Eukaryota</taxon>
        <taxon>Viridiplantae</taxon>
        <taxon>Streptophyta</taxon>
        <taxon>Embryophyta</taxon>
        <taxon>Tracheophyta</taxon>
        <taxon>Spermatophyta</taxon>
        <taxon>Magnoliopsida</taxon>
        <taxon>eudicotyledons</taxon>
        <taxon>Gunneridae</taxon>
        <taxon>Pentapetalae</taxon>
        <taxon>rosids</taxon>
        <taxon>fabids</taxon>
        <taxon>Malpighiales</taxon>
        <taxon>Salicaceae</taxon>
        <taxon>Saliceae</taxon>
        <taxon>Salix</taxon>
    </lineage>
</organism>
<dbReference type="AlphaFoldDB" id="A0A6N2MCE6"/>
<reference evidence="2" key="1">
    <citation type="submission" date="2019-03" db="EMBL/GenBank/DDBJ databases">
        <authorList>
            <person name="Mank J."/>
            <person name="Almeida P."/>
        </authorList>
    </citation>
    <scope>NUCLEOTIDE SEQUENCE</scope>
    <source>
        <strain evidence="2">78183</strain>
    </source>
</reference>
<gene>
    <name evidence="2" type="ORF">SVIM_LOCUS349604</name>
</gene>
<sequence>MVSRNGLSNLIKGGRRKTPGSNIQGSICLAPWMPTKKLAEHSRLFIVGIRRVTQVYLLNKHMINSSREALFQSNRKYKVNVQETPKVK</sequence>
<evidence type="ECO:0000313" key="2">
    <source>
        <dbReference type="EMBL" id="VFU51620.1"/>
    </source>
</evidence>
<protein>
    <submittedName>
        <fullName evidence="2">Uncharacterized protein</fullName>
    </submittedName>
</protein>
<feature type="region of interest" description="Disordered" evidence="1">
    <location>
        <begin position="1"/>
        <end position="22"/>
    </location>
</feature>
<evidence type="ECO:0000256" key="1">
    <source>
        <dbReference type="SAM" id="MobiDB-lite"/>
    </source>
</evidence>
<dbReference type="EMBL" id="CAADRP010001763">
    <property type="protein sequence ID" value="VFU51620.1"/>
    <property type="molecule type" value="Genomic_DNA"/>
</dbReference>
<name>A0A6N2MCE6_SALVM</name>